<comment type="caution">
    <text evidence="4">The sequence shown here is derived from an EMBL/GenBank/DDBJ whole genome shotgun (WGS) entry which is preliminary data.</text>
</comment>
<dbReference type="Gene3D" id="2.60.120.10">
    <property type="entry name" value="Jelly Rolls"/>
    <property type="match status" value="1"/>
</dbReference>
<feature type="domain" description="HTH cro/C1-type" evidence="3">
    <location>
        <begin position="38"/>
        <end position="92"/>
    </location>
</feature>
<dbReference type="SUPFAM" id="SSF47413">
    <property type="entry name" value="lambda repressor-like DNA-binding domains"/>
    <property type="match status" value="1"/>
</dbReference>
<dbReference type="CDD" id="cd02209">
    <property type="entry name" value="cupin_XRE_C"/>
    <property type="match status" value="1"/>
</dbReference>
<dbReference type="InterPro" id="IPR014710">
    <property type="entry name" value="RmlC-like_jellyroll"/>
</dbReference>
<evidence type="ECO:0000256" key="1">
    <source>
        <dbReference type="ARBA" id="ARBA00023125"/>
    </source>
</evidence>
<dbReference type="Pfam" id="PF07883">
    <property type="entry name" value="Cupin_2"/>
    <property type="match status" value="1"/>
</dbReference>
<evidence type="ECO:0000313" key="5">
    <source>
        <dbReference type="Proteomes" id="UP000653674"/>
    </source>
</evidence>
<dbReference type="PANTHER" id="PTHR46797:SF2">
    <property type="entry name" value="TRANSCRIPTIONAL REGULATOR"/>
    <property type="match status" value="1"/>
</dbReference>
<evidence type="ECO:0000256" key="2">
    <source>
        <dbReference type="SAM" id="MobiDB-lite"/>
    </source>
</evidence>
<protein>
    <submittedName>
        <fullName evidence="4">MerR family transcriptional regulator</fullName>
    </submittedName>
</protein>
<dbReference type="GO" id="GO:0003677">
    <property type="term" value="F:DNA binding"/>
    <property type="evidence" value="ECO:0007669"/>
    <property type="project" value="UniProtKB-KW"/>
</dbReference>
<keyword evidence="5" id="KW-1185">Reference proteome</keyword>
<feature type="region of interest" description="Disordered" evidence="2">
    <location>
        <begin position="1"/>
        <end position="34"/>
    </location>
</feature>
<dbReference type="InterPro" id="IPR011051">
    <property type="entry name" value="RmlC_Cupin_sf"/>
</dbReference>
<proteinExistence type="predicted"/>
<dbReference type="SUPFAM" id="SSF51182">
    <property type="entry name" value="RmlC-like cupins"/>
    <property type="match status" value="1"/>
</dbReference>
<keyword evidence="1" id="KW-0238">DNA-binding</keyword>
<dbReference type="Pfam" id="PF13560">
    <property type="entry name" value="HTH_31"/>
    <property type="match status" value="1"/>
</dbReference>
<dbReference type="SMART" id="SM00530">
    <property type="entry name" value="HTH_XRE"/>
    <property type="match status" value="1"/>
</dbReference>
<evidence type="ECO:0000313" key="4">
    <source>
        <dbReference type="EMBL" id="GIG73543.1"/>
    </source>
</evidence>
<reference evidence="4" key="1">
    <citation type="submission" date="2021-01" db="EMBL/GenBank/DDBJ databases">
        <title>Whole genome shotgun sequence of Planosporangium flavigriseum NBRC 105377.</title>
        <authorList>
            <person name="Komaki H."/>
            <person name="Tamura T."/>
        </authorList>
    </citation>
    <scope>NUCLEOTIDE SEQUENCE</scope>
    <source>
        <strain evidence="4">NBRC 105377</strain>
    </source>
</reference>
<dbReference type="EMBL" id="BONU01000010">
    <property type="protein sequence ID" value="GIG73543.1"/>
    <property type="molecule type" value="Genomic_DNA"/>
</dbReference>
<gene>
    <name evidence="4" type="ORF">Pfl04_19470</name>
</gene>
<organism evidence="4 5">
    <name type="scientific">Planosporangium flavigriseum</name>
    <dbReference type="NCBI Taxonomy" id="373681"/>
    <lineage>
        <taxon>Bacteria</taxon>
        <taxon>Bacillati</taxon>
        <taxon>Actinomycetota</taxon>
        <taxon>Actinomycetes</taxon>
        <taxon>Micromonosporales</taxon>
        <taxon>Micromonosporaceae</taxon>
        <taxon>Planosporangium</taxon>
    </lineage>
</organism>
<dbReference type="GO" id="GO:0003700">
    <property type="term" value="F:DNA-binding transcription factor activity"/>
    <property type="evidence" value="ECO:0007669"/>
    <property type="project" value="TreeGrafter"/>
</dbReference>
<dbReference type="InterPro" id="IPR050807">
    <property type="entry name" value="TransReg_Diox_bact_type"/>
</dbReference>
<dbReference type="GO" id="GO:0005829">
    <property type="term" value="C:cytosol"/>
    <property type="evidence" value="ECO:0007669"/>
    <property type="project" value="TreeGrafter"/>
</dbReference>
<accession>A0A8J3LN16</accession>
<dbReference type="CDD" id="cd00093">
    <property type="entry name" value="HTH_XRE"/>
    <property type="match status" value="1"/>
</dbReference>
<dbReference type="InterPro" id="IPR010982">
    <property type="entry name" value="Lambda_DNA-bd_dom_sf"/>
</dbReference>
<dbReference type="Gene3D" id="1.10.260.40">
    <property type="entry name" value="lambda repressor-like DNA-binding domains"/>
    <property type="match status" value="1"/>
</dbReference>
<dbReference type="RefSeq" id="WP_168077536.1">
    <property type="nucleotide sequence ID" value="NZ_BAAAQJ010000003.1"/>
</dbReference>
<dbReference type="PROSITE" id="PS50943">
    <property type="entry name" value="HTH_CROC1"/>
    <property type="match status" value="1"/>
</dbReference>
<dbReference type="InterPro" id="IPR013096">
    <property type="entry name" value="Cupin_2"/>
</dbReference>
<name>A0A8J3LN16_9ACTN</name>
<evidence type="ECO:0000259" key="3">
    <source>
        <dbReference type="PROSITE" id="PS50943"/>
    </source>
</evidence>
<dbReference type="Proteomes" id="UP000653674">
    <property type="component" value="Unassembled WGS sequence"/>
</dbReference>
<sequence>MAHTGRTGAGAKQRDRVARPASGGPDDGEADKELGKRIRQLRTGKQVSLREAAEAASVSESFLSQVERGMANPSVASLRRIAEALGEPIASLFDGGPVSGMVVRVADRRRLAQPAGAWEDSLLTPPVARRIQLIESVVGAGRGSGDEPYTHAGDEECVVVLKGKIEISVGDDQYCLRAGDTLLLDPSLPHSFHNPTPRPATVMWVISPPLY</sequence>
<dbReference type="AlphaFoldDB" id="A0A8J3LN16"/>
<dbReference type="PANTHER" id="PTHR46797">
    <property type="entry name" value="HTH-TYPE TRANSCRIPTIONAL REGULATOR"/>
    <property type="match status" value="1"/>
</dbReference>
<dbReference type="InterPro" id="IPR001387">
    <property type="entry name" value="Cro/C1-type_HTH"/>
</dbReference>